<name>A0ABR2I962_9PEZI</name>
<feature type="domain" description="DDE-1" evidence="2">
    <location>
        <begin position="94"/>
        <end position="173"/>
    </location>
</feature>
<sequence>MAGFGVDSLMVGSADPKKKNFLKGAQTRAWTSFIEAVTADGRLLKPGVIFKRKDLQKQWFIDEFRRTADWCYITSPNGWTNNHIALEWLNQDEWMAVCFLNNVYCCCLPAHTSHGLQPLDNGVFNSLKVAYRRVFGKLASLTDVRPVDKVNFIRCYARAREAAFTPQTIKSGWKVTGNWPISRRQALNHPEIQQDGAPEQVDQPPEKPPDSPSIPKNSREIKDMGHGKSPATRRLFRKAAYAFGGQQSPLAEKDATIASLQEEFDRLKREKKRKAVPNPNRRLIIISEALAVGEPIPAIEEAIASPRPARQQQEVVGADKPDDEEEEPLQVRIRSESDPAGW</sequence>
<evidence type="ECO:0000313" key="3">
    <source>
        <dbReference type="EMBL" id="KAK8859480.1"/>
    </source>
</evidence>
<evidence type="ECO:0000313" key="4">
    <source>
        <dbReference type="Proteomes" id="UP001390339"/>
    </source>
</evidence>
<evidence type="ECO:0000259" key="2">
    <source>
        <dbReference type="Pfam" id="PF03184"/>
    </source>
</evidence>
<dbReference type="EMBL" id="JAPCWZ010000006">
    <property type="protein sequence ID" value="KAK8859480.1"/>
    <property type="molecule type" value="Genomic_DNA"/>
</dbReference>
<protein>
    <submittedName>
        <fullName evidence="3">Pogo transposable element with ZNF domain</fullName>
    </submittedName>
</protein>
<reference evidence="3 4" key="1">
    <citation type="journal article" date="2024" name="IMA Fungus">
        <title>Apiospora arundinis, a panoply of carbohydrate-active enzymes and secondary metabolites.</title>
        <authorList>
            <person name="Sorensen T."/>
            <person name="Petersen C."/>
            <person name="Muurmann A.T."/>
            <person name="Christiansen J.V."/>
            <person name="Brundto M.L."/>
            <person name="Overgaard C.K."/>
            <person name="Boysen A.T."/>
            <person name="Wollenberg R.D."/>
            <person name="Larsen T.O."/>
            <person name="Sorensen J.L."/>
            <person name="Nielsen K.L."/>
            <person name="Sondergaard T.E."/>
        </authorList>
    </citation>
    <scope>NUCLEOTIDE SEQUENCE [LARGE SCALE GENOMIC DNA]</scope>
    <source>
        <strain evidence="3 4">AAU 773</strain>
    </source>
</reference>
<dbReference type="Proteomes" id="UP001390339">
    <property type="component" value="Unassembled WGS sequence"/>
</dbReference>
<organism evidence="3 4">
    <name type="scientific">Apiospora arundinis</name>
    <dbReference type="NCBI Taxonomy" id="335852"/>
    <lineage>
        <taxon>Eukaryota</taxon>
        <taxon>Fungi</taxon>
        <taxon>Dikarya</taxon>
        <taxon>Ascomycota</taxon>
        <taxon>Pezizomycotina</taxon>
        <taxon>Sordariomycetes</taxon>
        <taxon>Xylariomycetidae</taxon>
        <taxon>Amphisphaeriales</taxon>
        <taxon>Apiosporaceae</taxon>
        <taxon>Apiospora</taxon>
    </lineage>
</organism>
<feature type="domain" description="DDE-1" evidence="2">
    <location>
        <begin position="28"/>
        <end position="90"/>
    </location>
</feature>
<evidence type="ECO:0000256" key="1">
    <source>
        <dbReference type="SAM" id="MobiDB-lite"/>
    </source>
</evidence>
<comment type="caution">
    <text evidence="3">The sequence shown here is derived from an EMBL/GenBank/DDBJ whole genome shotgun (WGS) entry which is preliminary data.</text>
</comment>
<feature type="region of interest" description="Disordered" evidence="1">
    <location>
        <begin position="195"/>
        <end position="230"/>
    </location>
</feature>
<proteinExistence type="predicted"/>
<feature type="region of interest" description="Disordered" evidence="1">
    <location>
        <begin position="302"/>
        <end position="342"/>
    </location>
</feature>
<dbReference type="InterPro" id="IPR004875">
    <property type="entry name" value="DDE_SF_endonuclease_dom"/>
</dbReference>
<feature type="compositionally biased region" description="Basic and acidic residues" evidence="1">
    <location>
        <begin position="333"/>
        <end position="342"/>
    </location>
</feature>
<dbReference type="Pfam" id="PF03184">
    <property type="entry name" value="DDE_1"/>
    <property type="match status" value="2"/>
</dbReference>
<feature type="compositionally biased region" description="Basic and acidic residues" evidence="1">
    <location>
        <begin position="217"/>
        <end position="226"/>
    </location>
</feature>
<gene>
    <name evidence="3" type="ORF">PGQ11_010214</name>
</gene>
<accession>A0ABR2I962</accession>
<keyword evidence="4" id="KW-1185">Reference proteome</keyword>